<organism evidence="1 2">
    <name type="scientific">Flavobacterium cupreum</name>
    <dbReference type="NCBI Taxonomy" id="2133766"/>
    <lineage>
        <taxon>Bacteria</taxon>
        <taxon>Pseudomonadati</taxon>
        <taxon>Bacteroidota</taxon>
        <taxon>Flavobacteriia</taxon>
        <taxon>Flavobacteriales</taxon>
        <taxon>Flavobacteriaceae</taxon>
        <taxon>Flavobacterium</taxon>
    </lineage>
</organism>
<name>A0A434A663_9FLAO</name>
<accession>A0A434A663</accession>
<keyword evidence="2" id="KW-1185">Reference proteome</keyword>
<dbReference type="RefSeq" id="WP_127339133.1">
    <property type="nucleotide sequence ID" value="NZ_QWDM01000008.1"/>
</dbReference>
<dbReference type="EMBL" id="QWDM01000008">
    <property type="protein sequence ID" value="RUT69901.1"/>
    <property type="molecule type" value="Genomic_DNA"/>
</dbReference>
<dbReference type="Proteomes" id="UP000288102">
    <property type="component" value="Unassembled WGS sequence"/>
</dbReference>
<comment type="caution">
    <text evidence="1">The sequence shown here is derived from an EMBL/GenBank/DDBJ whole genome shotgun (WGS) entry which is preliminary data.</text>
</comment>
<protein>
    <submittedName>
        <fullName evidence="1">Uncharacterized protein</fullName>
    </submittedName>
</protein>
<proteinExistence type="predicted"/>
<gene>
    <name evidence="1" type="ORF">D0817_14905</name>
</gene>
<evidence type="ECO:0000313" key="1">
    <source>
        <dbReference type="EMBL" id="RUT69901.1"/>
    </source>
</evidence>
<reference evidence="2" key="1">
    <citation type="journal article" date="2019" name="Syst. Appl. Microbiol.">
        <title>Flavobacterium circumlabens sp. nov. and Flavobacterium cupreum sp. nov., two psychrotrophic species isolated from Antarctic environmental samples.</title>
        <authorList>
            <person name="Kralova S."/>
            <person name="Busse H.-J."/>
            <person name="Svec P."/>
            <person name="Maslanova I."/>
            <person name="Stankova E."/>
            <person name="Bartak M."/>
            <person name="Sedlacek I."/>
        </authorList>
    </citation>
    <scope>NUCLEOTIDE SEQUENCE [LARGE SCALE GENOMIC DNA]</scope>
    <source>
        <strain evidence="2">CCM 8825</strain>
    </source>
</reference>
<dbReference type="AlphaFoldDB" id="A0A434A663"/>
<evidence type="ECO:0000313" key="2">
    <source>
        <dbReference type="Proteomes" id="UP000288102"/>
    </source>
</evidence>
<sequence>MKNVKYLLVASIYFLIQCSNNSDINTFKVEYFSHSNFSIMHAEMHKNEQLVITVNDKFIYKYGPKNENYTVVSNYKLPEIAKKIEVRSIYKKKTILCKTFFDTSSTSKKLIISVAYPRKYDRKDLDTSFRQIKEVPIEESVRYIYIKHY</sequence>